<dbReference type="InterPro" id="IPR046802">
    <property type="entry name" value="OpcA_G6PD_C"/>
</dbReference>
<dbReference type="PANTHER" id="PTHR38658:SF1">
    <property type="entry name" value="OXPP CYCLE PROTEIN OPCA-RELATED"/>
    <property type="match status" value="1"/>
</dbReference>
<gene>
    <name evidence="3" type="ORF">ACFSUQ_01070</name>
</gene>
<organism evidence="3 4">
    <name type="scientific">Gulosibacter bifidus</name>
    <dbReference type="NCBI Taxonomy" id="272239"/>
    <lineage>
        <taxon>Bacteria</taxon>
        <taxon>Bacillati</taxon>
        <taxon>Actinomycetota</taxon>
        <taxon>Actinomycetes</taxon>
        <taxon>Micrococcales</taxon>
        <taxon>Microbacteriaceae</taxon>
        <taxon>Gulosibacter</taxon>
    </lineage>
</organism>
<dbReference type="RefSeq" id="WP_066055050.1">
    <property type="nucleotide sequence ID" value="NZ_JBHUNF010000001.1"/>
</dbReference>
<dbReference type="PANTHER" id="PTHR38658">
    <property type="entry name" value="OXPP CYCLE PROTEIN OPCA-RELATED"/>
    <property type="match status" value="1"/>
</dbReference>
<dbReference type="Pfam" id="PF20171">
    <property type="entry name" value="OpcA_G6PD_C"/>
    <property type="match status" value="1"/>
</dbReference>
<dbReference type="InterPro" id="IPR004555">
    <property type="entry name" value="G6PDH_assembly_OpcA"/>
</dbReference>
<evidence type="ECO:0000259" key="1">
    <source>
        <dbReference type="Pfam" id="PF10128"/>
    </source>
</evidence>
<keyword evidence="4" id="KW-1185">Reference proteome</keyword>
<reference evidence="4" key="1">
    <citation type="journal article" date="2019" name="Int. J. Syst. Evol. Microbiol.">
        <title>The Global Catalogue of Microorganisms (GCM) 10K type strain sequencing project: providing services to taxonomists for standard genome sequencing and annotation.</title>
        <authorList>
            <consortium name="The Broad Institute Genomics Platform"/>
            <consortium name="The Broad Institute Genome Sequencing Center for Infectious Disease"/>
            <person name="Wu L."/>
            <person name="Ma J."/>
        </authorList>
    </citation>
    <scope>NUCLEOTIDE SEQUENCE [LARGE SCALE GENOMIC DNA]</scope>
    <source>
        <strain evidence="4">TISTR 1511</strain>
    </source>
</reference>
<dbReference type="Pfam" id="PF10128">
    <property type="entry name" value="OpcA_G6PD_assem"/>
    <property type="match status" value="1"/>
</dbReference>
<dbReference type="EMBL" id="JBHUNF010000001">
    <property type="protein sequence ID" value="MFD2673900.1"/>
    <property type="molecule type" value="Genomic_DNA"/>
</dbReference>
<dbReference type="InterPro" id="IPR046801">
    <property type="entry name" value="OpcA_G6PD_N"/>
</dbReference>
<evidence type="ECO:0000259" key="2">
    <source>
        <dbReference type="Pfam" id="PF20171"/>
    </source>
</evidence>
<protein>
    <submittedName>
        <fullName evidence="3">Glucose-6-phosphate dehydrogenase assembly protein OpcA</fullName>
    </submittedName>
</protein>
<evidence type="ECO:0000313" key="3">
    <source>
        <dbReference type="EMBL" id="MFD2673900.1"/>
    </source>
</evidence>
<proteinExistence type="predicted"/>
<comment type="caution">
    <text evidence="3">The sequence shown here is derived from an EMBL/GenBank/DDBJ whole genome shotgun (WGS) entry which is preliminary data.</text>
</comment>
<sequence>MIISLSETNSSEIAREIVRLREKGGAVALGRVLTLVVVAGQNENEEAINAANHASGEHPMRVIVVHTQLQEPESRLDAEIRVGSDAGASEVIVLHASGATAHDPAALVQPLLLPDAPIVTWWPEHSSLKPSETRLGKMAQLRITDTHFSEHAEATLVQLAEGYADGDTNLAWTRITRWRAQLAAVLDQPPYLPVLRAEVDYSAPSTSTLLMAGWLAEFLQVPVTMHKVDGEVPGNLRAVRLYRENGQIELSRTSKATAILRQPDQPDQVIPLVLRDRYDVLNEELRSLAPDPVYAATLKGGVPRVLASRGTVKFPEE</sequence>
<name>A0ABW5RFP8_9MICO</name>
<accession>A0ABW5RFP8</accession>
<dbReference type="Proteomes" id="UP001597453">
    <property type="component" value="Unassembled WGS sequence"/>
</dbReference>
<feature type="domain" description="Glucose-6-phosphate dehydrogenase assembly protein OpcA C-terminal" evidence="2">
    <location>
        <begin position="166"/>
        <end position="298"/>
    </location>
</feature>
<evidence type="ECO:0000313" key="4">
    <source>
        <dbReference type="Proteomes" id="UP001597453"/>
    </source>
</evidence>
<feature type="domain" description="Glucose-6-phosphate dehydrogenase assembly protein OpcA N-terminal" evidence="1">
    <location>
        <begin position="51"/>
        <end position="160"/>
    </location>
</feature>